<evidence type="ECO:0000313" key="2">
    <source>
        <dbReference type="Proteomes" id="UP000241769"/>
    </source>
</evidence>
<keyword evidence="2" id="KW-1185">Reference proteome</keyword>
<dbReference type="EMBL" id="MDYQ01000544">
    <property type="protein sequence ID" value="PRP73790.1"/>
    <property type="molecule type" value="Genomic_DNA"/>
</dbReference>
<reference evidence="1 2" key="1">
    <citation type="journal article" date="2018" name="Genome Biol. Evol.">
        <title>Multiple Roots of Fruiting Body Formation in Amoebozoa.</title>
        <authorList>
            <person name="Hillmann F."/>
            <person name="Forbes G."/>
            <person name="Novohradska S."/>
            <person name="Ferling I."/>
            <person name="Riege K."/>
            <person name="Groth M."/>
            <person name="Westermann M."/>
            <person name="Marz M."/>
            <person name="Spaller T."/>
            <person name="Winckler T."/>
            <person name="Schaap P."/>
            <person name="Glockner G."/>
        </authorList>
    </citation>
    <scope>NUCLEOTIDE SEQUENCE [LARGE SCALE GENOMIC DNA]</scope>
    <source>
        <strain evidence="1 2">Jena</strain>
    </source>
</reference>
<organism evidence="1 2">
    <name type="scientific">Planoprotostelium fungivorum</name>
    <dbReference type="NCBI Taxonomy" id="1890364"/>
    <lineage>
        <taxon>Eukaryota</taxon>
        <taxon>Amoebozoa</taxon>
        <taxon>Evosea</taxon>
        <taxon>Variosea</taxon>
        <taxon>Cavosteliida</taxon>
        <taxon>Cavosteliaceae</taxon>
        <taxon>Planoprotostelium</taxon>
    </lineage>
</organism>
<proteinExistence type="predicted"/>
<comment type="caution">
    <text evidence="1">The sequence shown here is derived from an EMBL/GenBank/DDBJ whole genome shotgun (WGS) entry which is preliminary data.</text>
</comment>
<dbReference type="InParanoid" id="A0A2P6MQ16"/>
<evidence type="ECO:0000313" key="1">
    <source>
        <dbReference type="EMBL" id="PRP73790.1"/>
    </source>
</evidence>
<dbReference type="Proteomes" id="UP000241769">
    <property type="component" value="Unassembled WGS sequence"/>
</dbReference>
<name>A0A2P6MQ16_9EUKA</name>
<protein>
    <submittedName>
        <fullName evidence="1">Uncharacterized protein</fullName>
    </submittedName>
</protein>
<sequence length="125" mass="14612">MCFLVAEFSLTFLRVFQLVNDVKCWAQQDLWFRVLELLIPRGTIAEMWHNAIILLYCKWCMRLYSTFKSDCYILCLDIFSQGMHISLEKEVLGSEPNLKACLAMNKIIEVVCSCPECPMRMEDSQ</sequence>
<accession>A0A2P6MQ16</accession>
<dbReference type="AlphaFoldDB" id="A0A2P6MQ16"/>
<gene>
    <name evidence="1" type="ORF">PROFUN_15772</name>
</gene>